<evidence type="ECO:0000256" key="6">
    <source>
        <dbReference type="SAM" id="Phobius"/>
    </source>
</evidence>
<feature type="transmembrane region" description="Helical" evidence="6">
    <location>
        <begin position="30"/>
        <end position="53"/>
    </location>
</feature>
<feature type="transmembrane region" description="Helical" evidence="6">
    <location>
        <begin position="288"/>
        <end position="309"/>
    </location>
</feature>
<protein>
    <submittedName>
        <fullName evidence="7">Flippase-like domain-containing protein</fullName>
    </submittedName>
</protein>
<gene>
    <name evidence="7" type="ORF">I2501_14515</name>
</gene>
<dbReference type="NCBIfam" id="TIGR00374">
    <property type="entry name" value="flippase-like domain"/>
    <property type="match status" value="1"/>
</dbReference>
<organism evidence="7 8">
    <name type="scientific">Streptacidiphilus fuscans</name>
    <dbReference type="NCBI Taxonomy" id="2789292"/>
    <lineage>
        <taxon>Bacteria</taxon>
        <taxon>Bacillati</taxon>
        <taxon>Actinomycetota</taxon>
        <taxon>Actinomycetes</taxon>
        <taxon>Kitasatosporales</taxon>
        <taxon>Streptomycetaceae</taxon>
        <taxon>Streptacidiphilus</taxon>
    </lineage>
</organism>
<comment type="caution">
    <text evidence="7">The sequence shown here is derived from an EMBL/GenBank/DDBJ whole genome shotgun (WGS) entry which is preliminary data.</text>
</comment>
<dbReference type="PANTHER" id="PTHR39087:SF2">
    <property type="entry name" value="UPF0104 MEMBRANE PROTEIN MJ1595"/>
    <property type="match status" value="1"/>
</dbReference>
<name>A0A931B2V0_9ACTN</name>
<sequence length="322" mass="33808">MAATAAVLAATHRQEVREAAHLVARVDLDLLGVAIGLEAVSIFALAALERWLLRAGGAEIRLGSVAGVVVSANAVAGAVPAGSVLALGWAMRQLERRGIALTVVGASLAAAGVMSITALSLLLTVGALVASPSGPAPGLREGVLIAAGSCVALLLIVLALSRSAWVRDVSSRAWHRIGRGRPRLTRLQDSVGTVATQALALHPTLRGWIRPLLWALLNWICDAAVLVVCMAALGIQVPWRGLLMAYTLTQFLGSLRVTPGNLGIAEASLSGLLVLYGLRADQALAATLLYRGVSFWLLQPIGWACWLVVTLHKPEGKHRHHR</sequence>
<dbReference type="PANTHER" id="PTHR39087">
    <property type="entry name" value="UPF0104 MEMBRANE PROTEIN MJ1595"/>
    <property type="match status" value="1"/>
</dbReference>
<keyword evidence="2" id="KW-1003">Cell membrane</keyword>
<feature type="transmembrane region" description="Helical" evidence="6">
    <location>
        <begin position="142"/>
        <end position="160"/>
    </location>
</feature>
<dbReference type="EMBL" id="JADPRT010000005">
    <property type="protein sequence ID" value="MBF9069236.1"/>
    <property type="molecule type" value="Genomic_DNA"/>
</dbReference>
<keyword evidence="4 6" id="KW-1133">Transmembrane helix</keyword>
<dbReference type="GO" id="GO:0005886">
    <property type="term" value="C:plasma membrane"/>
    <property type="evidence" value="ECO:0007669"/>
    <property type="project" value="UniProtKB-SubCell"/>
</dbReference>
<keyword evidence="3 6" id="KW-0812">Transmembrane</keyword>
<evidence type="ECO:0000313" key="8">
    <source>
        <dbReference type="Proteomes" id="UP000657385"/>
    </source>
</evidence>
<evidence type="ECO:0000313" key="7">
    <source>
        <dbReference type="EMBL" id="MBF9069236.1"/>
    </source>
</evidence>
<feature type="transmembrane region" description="Helical" evidence="6">
    <location>
        <begin position="99"/>
        <end position="130"/>
    </location>
</feature>
<feature type="transmembrane region" description="Helical" evidence="6">
    <location>
        <begin position="257"/>
        <end position="276"/>
    </location>
</feature>
<proteinExistence type="predicted"/>
<evidence type="ECO:0000256" key="2">
    <source>
        <dbReference type="ARBA" id="ARBA00022475"/>
    </source>
</evidence>
<dbReference type="Proteomes" id="UP000657385">
    <property type="component" value="Unassembled WGS sequence"/>
</dbReference>
<evidence type="ECO:0000256" key="4">
    <source>
        <dbReference type="ARBA" id="ARBA00022989"/>
    </source>
</evidence>
<comment type="subcellular location">
    <subcellularLocation>
        <location evidence="1">Cell membrane</location>
        <topology evidence="1">Multi-pass membrane protein</topology>
    </subcellularLocation>
</comment>
<dbReference type="AlphaFoldDB" id="A0A931B2V0"/>
<accession>A0A931B2V0</accession>
<keyword evidence="5 6" id="KW-0472">Membrane</keyword>
<feature type="transmembrane region" description="Helical" evidence="6">
    <location>
        <begin position="212"/>
        <end position="237"/>
    </location>
</feature>
<keyword evidence="8" id="KW-1185">Reference proteome</keyword>
<dbReference type="Pfam" id="PF03706">
    <property type="entry name" value="LPG_synthase_TM"/>
    <property type="match status" value="1"/>
</dbReference>
<feature type="transmembrane region" description="Helical" evidence="6">
    <location>
        <begin position="65"/>
        <end position="87"/>
    </location>
</feature>
<dbReference type="InterPro" id="IPR022791">
    <property type="entry name" value="L-PG_synthase/AglD"/>
</dbReference>
<evidence type="ECO:0000256" key="5">
    <source>
        <dbReference type="ARBA" id="ARBA00023136"/>
    </source>
</evidence>
<reference evidence="7" key="1">
    <citation type="submission" date="2020-11" db="EMBL/GenBank/DDBJ databases">
        <title>Isolation and identification of active actinomycetes.</title>
        <authorList>
            <person name="Yu B."/>
        </authorList>
    </citation>
    <scope>NUCLEOTIDE SEQUENCE</scope>
    <source>
        <strain evidence="7">NEAU-YB345</strain>
    </source>
</reference>
<evidence type="ECO:0000256" key="3">
    <source>
        <dbReference type="ARBA" id="ARBA00022692"/>
    </source>
</evidence>
<evidence type="ECO:0000256" key="1">
    <source>
        <dbReference type="ARBA" id="ARBA00004651"/>
    </source>
</evidence>